<protein>
    <submittedName>
        <fullName evidence="2">Uncharacterized protein</fullName>
    </submittedName>
</protein>
<sequence>MCVEEYIAYQCGHRSLSVLRPCPSTTQIVNLPICTNHPVQQFHAVTMCQVCERLLHGRWVLIAEWEHRWYHERGACGCDVVFPSLLTRPRMIGGGPTAADGHTGAETGGSGRPFLLAAPAATPTPALPANPLWLTVPGPQAVAAPTGPAAMSASGRGSGVTSRAGAGTRNFSSGRANRRGRGRGATITTRPPGHITTFSAAPPALPTGPSGTSVPPIYSESVVEGQRHVAIRLPGLFAAEWVQDHRALHRTNPSHCRVNTNTVRPLSDTTQMNPEDRSLLSQCRAIDGMNPVLQGQQISAAVAMVGDIFPTSAATETALITGSGQYTRQPHDHAGASAITHTISAEVAVIAGGHNPLPVLGLPVGAGPEGIDANGSHMPPWTECRLRRGPLKRRNSI</sequence>
<dbReference type="Proteomes" id="UP001301769">
    <property type="component" value="Unassembled WGS sequence"/>
</dbReference>
<evidence type="ECO:0000313" key="3">
    <source>
        <dbReference type="Proteomes" id="UP001301769"/>
    </source>
</evidence>
<feature type="region of interest" description="Disordered" evidence="1">
    <location>
        <begin position="145"/>
        <end position="195"/>
    </location>
</feature>
<comment type="caution">
    <text evidence="2">The sequence shown here is derived from an EMBL/GenBank/DDBJ whole genome shotgun (WGS) entry which is preliminary data.</text>
</comment>
<accession>A0AAN6YEA2</accession>
<organism evidence="2 3">
    <name type="scientific">Rhypophila decipiens</name>
    <dbReference type="NCBI Taxonomy" id="261697"/>
    <lineage>
        <taxon>Eukaryota</taxon>
        <taxon>Fungi</taxon>
        <taxon>Dikarya</taxon>
        <taxon>Ascomycota</taxon>
        <taxon>Pezizomycotina</taxon>
        <taxon>Sordariomycetes</taxon>
        <taxon>Sordariomycetidae</taxon>
        <taxon>Sordariales</taxon>
        <taxon>Naviculisporaceae</taxon>
        <taxon>Rhypophila</taxon>
    </lineage>
</organism>
<dbReference type="EMBL" id="MU858063">
    <property type="protein sequence ID" value="KAK4217020.1"/>
    <property type="molecule type" value="Genomic_DNA"/>
</dbReference>
<proteinExistence type="predicted"/>
<reference evidence="2" key="2">
    <citation type="submission" date="2023-05" db="EMBL/GenBank/DDBJ databases">
        <authorList>
            <consortium name="Lawrence Berkeley National Laboratory"/>
            <person name="Steindorff A."/>
            <person name="Hensen N."/>
            <person name="Bonometti L."/>
            <person name="Westerberg I."/>
            <person name="Brannstrom I.O."/>
            <person name="Guillou S."/>
            <person name="Cros-Aarteil S."/>
            <person name="Calhoun S."/>
            <person name="Haridas S."/>
            <person name="Kuo A."/>
            <person name="Mondo S."/>
            <person name="Pangilinan J."/>
            <person name="Riley R."/>
            <person name="Labutti K."/>
            <person name="Andreopoulos B."/>
            <person name="Lipzen A."/>
            <person name="Chen C."/>
            <person name="Yanf M."/>
            <person name="Daum C."/>
            <person name="Ng V."/>
            <person name="Clum A."/>
            <person name="Ohm R."/>
            <person name="Martin F."/>
            <person name="Silar P."/>
            <person name="Natvig D."/>
            <person name="Lalanne C."/>
            <person name="Gautier V."/>
            <person name="Ament-Velasquez S.L."/>
            <person name="Kruys A."/>
            <person name="Hutchinson M.I."/>
            <person name="Powell A.J."/>
            <person name="Barry K."/>
            <person name="Miller A.N."/>
            <person name="Grigoriev I.V."/>
            <person name="Debuchy R."/>
            <person name="Gladieux P."/>
            <person name="Thoren M.H."/>
            <person name="Johannesson H."/>
        </authorList>
    </citation>
    <scope>NUCLEOTIDE SEQUENCE</scope>
    <source>
        <strain evidence="2">PSN293</strain>
    </source>
</reference>
<evidence type="ECO:0000313" key="2">
    <source>
        <dbReference type="EMBL" id="KAK4217020.1"/>
    </source>
</evidence>
<reference evidence="2" key="1">
    <citation type="journal article" date="2023" name="Mol. Phylogenet. Evol.">
        <title>Genome-scale phylogeny and comparative genomics of the fungal order Sordariales.</title>
        <authorList>
            <person name="Hensen N."/>
            <person name="Bonometti L."/>
            <person name="Westerberg I."/>
            <person name="Brannstrom I.O."/>
            <person name="Guillou S."/>
            <person name="Cros-Aarteil S."/>
            <person name="Calhoun S."/>
            <person name="Haridas S."/>
            <person name="Kuo A."/>
            <person name="Mondo S."/>
            <person name="Pangilinan J."/>
            <person name="Riley R."/>
            <person name="LaButti K."/>
            <person name="Andreopoulos B."/>
            <person name="Lipzen A."/>
            <person name="Chen C."/>
            <person name="Yan M."/>
            <person name="Daum C."/>
            <person name="Ng V."/>
            <person name="Clum A."/>
            <person name="Steindorff A."/>
            <person name="Ohm R.A."/>
            <person name="Martin F."/>
            <person name="Silar P."/>
            <person name="Natvig D.O."/>
            <person name="Lalanne C."/>
            <person name="Gautier V."/>
            <person name="Ament-Velasquez S.L."/>
            <person name="Kruys A."/>
            <person name="Hutchinson M.I."/>
            <person name="Powell A.J."/>
            <person name="Barry K."/>
            <person name="Miller A.N."/>
            <person name="Grigoriev I.V."/>
            <person name="Debuchy R."/>
            <person name="Gladieux P."/>
            <person name="Hiltunen Thoren M."/>
            <person name="Johannesson H."/>
        </authorList>
    </citation>
    <scope>NUCLEOTIDE SEQUENCE</scope>
    <source>
        <strain evidence="2">PSN293</strain>
    </source>
</reference>
<evidence type="ECO:0000256" key="1">
    <source>
        <dbReference type="SAM" id="MobiDB-lite"/>
    </source>
</evidence>
<keyword evidence="3" id="KW-1185">Reference proteome</keyword>
<gene>
    <name evidence="2" type="ORF">QBC37DRAFT_384914</name>
</gene>
<name>A0AAN6YEA2_9PEZI</name>
<dbReference type="AlphaFoldDB" id="A0AAN6YEA2"/>